<evidence type="ECO:0000259" key="1">
    <source>
        <dbReference type="Pfam" id="PF00561"/>
    </source>
</evidence>
<evidence type="ECO:0000313" key="2">
    <source>
        <dbReference type="EMBL" id="MFD1237411.1"/>
    </source>
</evidence>
<dbReference type="InterPro" id="IPR050266">
    <property type="entry name" value="AB_hydrolase_sf"/>
</dbReference>
<dbReference type="InterPro" id="IPR000073">
    <property type="entry name" value="AB_hydrolase_1"/>
</dbReference>
<sequence>MTAVAHNGKFVSTGSFRTHYIEDGSGDPVILLHGGGAGADGFSNWTTCLPLFAKRRRAIAPDLVGFGHTDKPDPSGFTYSQDARNTQIIAFIEALGLERVSIVGNSMGGATALGVAMRRPDLVENLVLMGSAGIPSAPSPELGAILNYDFTLEGMRRIIAALANPDFVAGEDQVRYRYELSVEPATRAAYTATMGWVRDNGFGYSPGEIQKVTTRTLVVNGKDDLVVPIASAYRFLELLENSTGYLIPHCRHWAMIEYPEVFSSVALDFLDEYGTGPR</sequence>
<comment type="caution">
    <text evidence="2">The sequence shown here is derived from an EMBL/GenBank/DDBJ whole genome shotgun (WGS) entry which is preliminary data.</text>
</comment>
<feature type="domain" description="AB hydrolase-1" evidence="1">
    <location>
        <begin position="28"/>
        <end position="257"/>
    </location>
</feature>
<keyword evidence="2" id="KW-0378">Hydrolase</keyword>
<dbReference type="EMBL" id="JBHTMB010000287">
    <property type="protein sequence ID" value="MFD1237411.1"/>
    <property type="molecule type" value="Genomic_DNA"/>
</dbReference>
<evidence type="ECO:0000313" key="3">
    <source>
        <dbReference type="Proteomes" id="UP001597182"/>
    </source>
</evidence>
<keyword evidence="3" id="KW-1185">Reference proteome</keyword>
<reference evidence="3" key="1">
    <citation type="journal article" date="2019" name="Int. J. Syst. Evol. Microbiol.">
        <title>The Global Catalogue of Microorganisms (GCM) 10K type strain sequencing project: providing services to taxonomists for standard genome sequencing and annotation.</title>
        <authorList>
            <consortium name="The Broad Institute Genomics Platform"/>
            <consortium name="The Broad Institute Genome Sequencing Center for Infectious Disease"/>
            <person name="Wu L."/>
            <person name="Ma J."/>
        </authorList>
    </citation>
    <scope>NUCLEOTIDE SEQUENCE [LARGE SCALE GENOMIC DNA]</scope>
    <source>
        <strain evidence="3">CCUG 49018</strain>
    </source>
</reference>
<proteinExistence type="predicted"/>
<dbReference type="SUPFAM" id="SSF53474">
    <property type="entry name" value="alpha/beta-Hydrolases"/>
    <property type="match status" value="1"/>
</dbReference>
<dbReference type="RefSeq" id="WP_379653301.1">
    <property type="nucleotide sequence ID" value="NZ_JBHTMB010000287.1"/>
</dbReference>
<dbReference type="PANTHER" id="PTHR43798">
    <property type="entry name" value="MONOACYLGLYCEROL LIPASE"/>
    <property type="match status" value="1"/>
</dbReference>
<protein>
    <submittedName>
        <fullName evidence="2">Alpha/beta fold hydrolase</fullName>
    </submittedName>
</protein>
<gene>
    <name evidence="2" type="ORF">ACFQ34_29360</name>
</gene>
<dbReference type="Proteomes" id="UP001597182">
    <property type="component" value="Unassembled WGS sequence"/>
</dbReference>
<dbReference type="InterPro" id="IPR029058">
    <property type="entry name" value="AB_hydrolase_fold"/>
</dbReference>
<dbReference type="GO" id="GO:0016787">
    <property type="term" value="F:hydrolase activity"/>
    <property type="evidence" value="ECO:0007669"/>
    <property type="project" value="UniProtKB-KW"/>
</dbReference>
<accession>A0ABW3VRV9</accession>
<dbReference type="PRINTS" id="PR00111">
    <property type="entry name" value="ABHYDROLASE"/>
</dbReference>
<dbReference type="Pfam" id="PF00561">
    <property type="entry name" value="Abhydrolase_1"/>
    <property type="match status" value="1"/>
</dbReference>
<name>A0ABW3VRV9_9PSEU</name>
<dbReference type="Gene3D" id="3.40.50.1820">
    <property type="entry name" value="alpha/beta hydrolase"/>
    <property type="match status" value="1"/>
</dbReference>
<organism evidence="2 3">
    <name type="scientific">Pseudonocardia benzenivorans</name>
    <dbReference type="NCBI Taxonomy" id="228005"/>
    <lineage>
        <taxon>Bacteria</taxon>
        <taxon>Bacillati</taxon>
        <taxon>Actinomycetota</taxon>
        <taxon>Actinomycetes</taxon>
        <taxon>Pseudonocardiales</taxon>
        <taxon>Pseudonocardiaceae</taxon>
        <taxon>Pseudonocardia</taxon>
    </lineage>
</organism>
<dbReference type="PANTHER" id="PTHR43798:SF33">
    <property type="entry name" value="HYDROLASE, PUTATIVE (AFU_ORTHOLOGUE AFUA_2G14860)-RELATED"/>
    <property type="match status" value="1"/>
</dbReference>